<dbReference type="PANTHER" id="PTHR11785:SF512">
    <property type="entry name" value="SOBREMESA, ISOFORM B"/>
    <property type="match status" value="1"/>
</dbReference>
<evidence type="ECO:0000256" key="5">
    <source>
        <dbReference type="SAM" id="Phobius"/>
    </source>
</evidence>
<evidence type="ECO:0000256" key="2">
    <source>
        <dbReference type="ARBA" id="ARBA00022692"/>
    </source>
</evidence>
<feature type="transmembrane region" description="Helical" evidence="5">
    <location>
        <begin position="284"/>
        <end position="304"/>
    </location>
</feature>
<feature type="transmembrane region" description="Helical" evidence="5">
    <location>
        <begin position="369"/>
        <end position="389"/>
    </location>
</feature>
<feature type="transmembrane region" description="Helical" evidence="5">
    <location>
        <begin position="139"/>
        <end position="158"/>
    </location>
</feature>
<evidence type="ECO:0000313" key="7">
    <source>
        <dbReference type="Proteomes" id="UP000440224"/>
    </source>
</evidence>
<dbReference type="RefSeq" id="WP_153823003.1">
    <property type="nucleotide sequence ID" value="NZ_WJIE01000010.1"/>
</dbReference>
<feature type="transmembrane region" description="Helical" evidence="5">
    <location>
        <begin position="401"/>
        <end position="419"/>
    </location>
</feature>
<feature type="transmembrane region" description="Helical" evidence="5">
    <location>
        <begin position="206"/>
        <end position="229"/>
    </location>
</feature>
<dbReference type="AlphaFoldDB" id="A0A6N7PZA0"/>
<keyword evidence="7" id="KW-1185">Reference proteome</keyword>
<feature type="transmembrane region" description="Helical" evidence="5">
    <location>
        <begin position="336"/>
        <end position="357"/>
    </location>
</feature>
<dbReference type="InterPro" id="IPR002293">
    <property type="entry name" value="AA/rel_permease1"/>
</dbReference>
<keyword evidence="2 5" id="KW-0812">Transmembrane</keyword>
<dbReference type="Gene3D" id="1.20.1740.10">
    <property type="entry name" value="Amino acid/polyamine transporter I"/>
    <property type="match status" value="1"/>
</dbReference>
<dbReference type="InterPro" id="IPR050598">
    <property type="entry name" value="AminoAcid_Transporter"/>
</dbReference>
<evidence type="ECO:0000256" key="1">
    <source>
        <dbReference type="ARBA" id="ARBA00004141"/>
    </source>
</evidence>
<dbReference type="GO" id="GO:0015179">
    <property type="term" value="F:L-amino acid transmembrane transporter activity"/>
    <property type="evidence" value="ECO:0007669"/>
    <property type="project" value="TreeGrafter"/>
</dbReference>
<reference evidence="6 7" key="1">
    <citation type="submission" date="2019-10" db="EMBL/GenBank/DDBJ databases">
        <title>A soil myxobacterium in the family Polyangiaceae.</title>
        <authorList>
            <person name="Li Y."/>
            <person name="Wang J."/>
        </authorList>
    </citation>
    <scope>NUCLEOTIDE SEQUENCE [LARGE SCALE GENOMIC DNA]</scope>
    <source>
        <strain evidence="6 7">DSM 14734</strain>
    </source>
</reference>
<feature type="transmembrane region" description="Helical" evidence="5">
    <location>
        <begin position="12"/>
        <end position="38"/>
    </location>
</feature>
<evidence type="ECO:0000256" key="3">
    <source>
        <dbReference type="ARBA" id="ARBA00022989"/>
    </source>
</evidence>
<proteinExistence type="predicted"/>
<dbReference type="EMBL" id="WJIE01000010">
    <property type="protein sequence ID" value="MRG96206.1"/>
    <property type="molecule type" value="Genomic_DNA"/>
</dbReference>
<dbReference type="PIRSF" id="PIRSF006060">
    <property type="entry name" value="AA_transporter"/>
    <property type="match status" value="1"/>
</dbReference>
<organism evidence="6 7">
    <name type="scientific">Polyangium spumosum</name>
    <dbReference type="NCBI Taxonomy" id="889282"/>
    <lineage>
        <taxon>Bacteria</taxon>
        <taxon>Pseudomonadati</taxon>
        <taxon>Myxococcota</taxon>
        <taxon>Polyangia</taxon>
        <taxon>Polyangiales</taxon>
        <taxon>Polyangiaceae</taxon>
        <taxon>Polyangium</taxon>
    </lineage>
</organism>
<gene>
    <name evidence="6" type="ORF">GF068_30425</name>
</gene>
<dbReference type="OrthoDB" id="127638at2"/>
<name>A0A6N7PZA0_9BACT</name>
<feature type="transmembrane region" description="Helical" evidence="5">
    <location>
        <begin position="58"/>
        <end position="76"/>
    </location>
</feature>
<keyword evidence="4 5" id="KW-0472">Membrane</keyword>
<evidence type="ECO:0000313" key="6">
    <source>
        <dbReference type="EMBL" id="MRG96206.1"/>
    </source>
</evidence>
<keyword evidence="3 5" id="KW-1133">Transmembrane helix</keyword>
<protein>
    <submittedName>
        <fullName evidence="6">Amino acid permease</fullName>
    </submittedName>
</protein>
<dbReference type="Proteomes" id="UP000440224">
    <property type="component" value="Unassembled WGS sequence"/>
</dbReference>
<comment type="subcellular location">
    <subcellularLocation>
        <location evidence="1">Membrane</location>
        <topology evidence="1">Multi-pass membrane protein</topology>
    </subcellularLocation>
</comment>
<feature type="transmembrane region" description="Helical" evidence="5">
    <location>
        <begin position="241"/>
        <end position="264"/>
    </location>
</feature>
<accession>A0A6N7PZA0</accession>
<sequence>MRRFFATTRGRAASAGASAPGLSVGDAVAFVVGVVVGAGIFKTPSLVAANATSETTAMLAWVLGGVASLLGALCYAELASTYPHKGGDYHYLTRSFGGAVGFLFAWSRMAVIQTGSITMQAFLIGDYASQVASFGPHSASIWAALVIALLTGANIAGLEHCRLLQRVLTAALVLGLVLVVLAGLVLDPAPAAAAAADNAATAPSPAFGMAMVFVLLTYGGWNEAAYLSAELRGGRRAVVRVLAIGLGLITAIYLAINLIFLRALGFSAVAGSDAVAADLMRRAVGPYGVPLISVLVSLAALSTMNATIFTGARTTYALGQSFAPFRRLGRWHDGAGAPRSALVAQGAIALALVLLGDVTRGGFVTMVEYTAPVFWGFFLLVGISLFVLRKKDPDVARPFRVPLYPVVPILFCIICLHMLRSSLAYTGIGALVGVGVLLAGVPVLLLPRARGLARRRAAAARR</sequence>
<evidence type="ECO:0000256" key="4">
    <source>
        <dbReference type="ARBA" id="ARBA00023136"/>
    </source>
</evidence>
<dbReference type="Pfam" id="PF13520">
    <property type="entry name" value="AA_permease_2"/>
    <property type="match status" value="1"/>
</dbReference>
<comment type="caution">
    <text evidence="6">The sequence shown here is derived from an EMBL/GenBank/DDBJ whole genome shotgun (WGS) entry which is preliminary data.</text>
</comment>
<feature type="transmembrane region" description="Helical" evidence="5">
    <location>
        <begin position="167"/>
        <end position="186"/>
    </location>
</feature>
<feature type="transmembrane region" description="Helical" evidence="5">
    <location>
        <begin position="425"/>
        <end position="446"/>
    </location>
</feature>
<dbReference type="PANTHER" id="PTHR11785">
    <property type="entry name" value="AMINO ACID TRANSPORTER"/>
    <property type="match status" value="1"/>
</dbReference>
<dbReference type="GO" id="GO:0016020">
    <property type="term" value="C:membrane"/>
    <property type="evidence" value="ECO:0007669"/>
    <property type="project" value="UniProtKB-SubCell"/>
</dbReference>
<feature type="transmembrane region" description="Helical" evidence="5">
    <location>
        <begin position="96"/>
        <end position="119"/>
    </location>
</feature>